<evidence type="ECO:0000259" key="1">
    <source>
        <dbReference type="PROSITE" id="PS51481"/>
    </source>
</evidence>
<dbReference type="GO" id="GO:0005829">
    <property type="term" value="C:cytosol"/>
    <property type="evidence" value="ECO:0007669"/>
    <property type="project" value="TreeGrafter"/>
</dbReference>
<feature type="domain" description="DhaK" evidence="1">
    <location>
        <begin position="7"/>
        <end position="330"/>
    </location>
</feature>
<dbReference type="PROSITE" id="PS51481">
    <property type="entry name" value="DHAK"/>
    <property type="match status" value="1"/>
</dbReference>
<accession>A0A1G9FGD0</accession>
<dbReference type="OrthoDB" id="9806345at2"/>
<dbReference type="FunFam" id="3.40.50.10440:FF:000001">
    <property type="entry name" value="Dihydroxyacetone kinase, DhaK subunit"/>
    <property type="match status" value="1"/>
</dbReference>
<dbReference type="GO" id="GO:0004371">
    <property type="term" value="F:glycerone kinase activity"/>
    <property type="evidence" value="ECO:0007669"/>
    <property type="project" value="InterPro"/>
</dbReference>
<keyword evidence="3" id="KW-1185">Reference proteome</keyword>
<organism evidence="2 3">
    <name type="scientific">Alkalibacterium thalassium</name>
    <dbReference type="NCBI Taxonomy" id="426701"/>
    <lineage>
        <taxon>Bacteria</taxon>
        <taxon>Bacillati</taxon>
        <taxon>Bacillota</taxon>
        <taxon>Bacilli</taxon>
        <taxon>Lactobacillales</taxon>
        <taxon>Carnobacteriaceae</taxon>
        <taxon>Alkalibacterium</taxon>
    </lineage>
</organism>
<dbReference type="Gene3D" id="3.30.1180.20">
    <property type="entry name" value="Dihydroxyacetone kinase, domain 2"/>
    <property type="match status" value="1"/>
</dbReference>
<dbReference type="PANTHER" id="PTHR28629">
    <property type="entry name" value="TRIOKINASE/FMN CYCLASE"/>
    <property type="match status" value="1"/>
</dbReference>
<protein>
    <submittedName>
        <fullName evidence="2">Dihydroxyacetone kinase, N-terminal domain</fullName>
    </submittedName>
</protein>
<evidence type="ECO:0000313" key="3">
    <source>
        <dbReference type="Proteomes" id="UP000199433"/>
    </source>
</evidence>
<dbReference type="InterPro" id="IPR004006">
    <property type="entry name" value="DhaK_dom"/>
</dbReference>
<evidence type="ECO:0000313" key="2">
    <source>
        <dbReference type="EMBL" id="SDK87396.1"/>
    </source>
</evidence>
<dbReference type="PANTHER" id="PTHR28629:SF4">
    <property type="entry name" value="TRIOKINASE_FMN CYCLASE"/>
    <property type="match status" value="1"/>
</dbReference>
<dbReference type="EMBL" id="FNFK01000078">
    <property type="protein sequence ID" value="SDK87396.1"/>
    <property type="molecule type" value="Genomic_DNA"/>
</dbReference>
<dbReference type="SUPFAM" id="SSF82549">
    <property type="entry name" value="DAK1/DegV-like"/>
    <property type="match status" value="1"/>
</dbReference>
<name>A0A1G9FGD0_9LACT</name>
<dbReference type="Gene3D" id="3.40.50.10440">
    <property type="entry name" value="Dihydroxyacetone kinase, domain 1"/>
    <property type="match status" value="1"/>
</dbReference>
<dbReference type="Proteomes" id="UP000199433">
    <property type="component" value="Unassembled WGS sequence"/>
</dbReference>
<dbReference type="NCBIfam" id="TIGR02363">
    <property type="entry name" value="dhaK1"/>
    <property type="match status" value="1"/>
</dbReference>
<keyword evidence="2" id="KW-0808">Transferase</keyword>
<sequence length="330" mass="35492">MKKIINQPDQVVDDMLNGLAYAYDSLVRRVPDTTVIARTLDPSGKVGLVSGGGSGHEPSHAGFVGKGMLSAAVAGQVFTSPTPDQILEGIKAADEGQGVFLVIKNYTGDVMNFDMAKELAELEDIEVDSIVVDDDIAVEDSTFTAGRRGVAGTVFMHKILGAAAESGASLKDIKALAEQVNDNLYSIGLALSPATNPEVGKPGFELEDNEIEFGIGIHGEPGYSRENLKPSKELAEEFVSKLKKEVDWSAGDKFAVMVNGMGATPLMEQFVFMNDIRALLDDAEELDLVYRKVGDYMTAIDMAGVSLTLLKIEDVQWIDYLNAPVEVIGW</sequence>
<dbReference type="STRING" id="426701.SAMN04488098_10786"/>
<dbReference type="RefSeq" id="WP_091268802.1">
    <property type="nucleotide sequence ID" value="NZ_FNFK01000078.1"/>
</dbReference>
<dbReference type="AlphaFoldDB" id="A0A1G9FGD0"/>
<gene>
    <name evidence="2" type="ORF">SAMN04488098_10786</name>
</gene>
<reference evidence="3" key="1">
    <citation type="submission" date="2016-10" db="EMBL/GenBank/DDBJ databases">
        <authorList>
            <person name="Varghese N."/>
            <person name="Submissions S."/>
        </authorList>
    </citation>
    <scope>NUCLEOTIDE SEQUENCE [LARGE SCALE GENOMIC DNA]</scope>
    <source>
        <strain evidence="3">DSM 19181</strain>
    </source>
</reference>
<dbReference type="GO" id="GO:0019563">
    <property type="term" value="P:glycerol catabolic process"/>
    <property type="evidence" value="ECO:0007669"/>
    <property type="project" value="TreeGrafter"/>
</dbReference>
<proteinExistence type="predicted"/>
<keyword evidence="2" id="KW-0418">Kinase</keyword>
<dbReference type="InterPro" id="IPR012736">
    <property type="entry name" value="DhaK_1"/>
</dbReference>
<dbReference type="InterPro" id="IPR050861">
    <property type="entry name" value="Dihydroxyacetone_Kinase"/>
</dbReference>
<dbReference type="Pfam" id="PF02733">
    <property type="entry name" value="Dak1"/>
    <property type="match status" value="1"/>
</dbReference>